<protein>
    <submittedName>
        <fullName evidence="1">Uncharacterized protein</fullName>
    </submittedName>
</protein>
<reference evidence="1" key="1">
    <citation type="submission" date="2021-02" db="EMBL/GenBank/DDBJ databases">
        <authorList>
            <person name="Nowell W R."/>
        </authorList>
    </citation>
    <scope>NUCLEOTIDE SEQUENCE</scope>
</reference>
<gene>
    <name evidence="1" type="ORF">KXQ929_LOCUS7265</name>
</gene>
<dbReference type="EMBL" id="CAJOBB010000294">
    <property type="protein sequence ID" value="CAF3642234.1"/>
    <property type="molecule type" value="Genomic_DNA"/>
</dbReference>
<accession>A0A818QLH4</accession>
<dbReference type="AlphaFoldDB" id="A0A818QLH4"/>
<dbReference type="Proteomes" id="UP000663868">
    <property type="component" value="Unassembled WGS sequence"/>
</dbReference>
<evidence type="ECO:0000313" key="2">
    <source>
        <dbReference type="Proteomes" id="UP000663868"/>
    </source>
</evidence>
<proteinExistence type="predicted"/>
<organism evidence="1 2">
    <name type="scientific">Adineta steineri</name>
    <dbReference type="NCBI Taxonomy" id="433720"/>
    <lineage>
        <taxon>Eukaryota</taxon>
        <taxon>Metazoa</taxon>
        <taxon>Spiralia</taxon>
        <taxon>Gnathifera</taxon>
        <taxon>Rotifera</taxon>
        <taxon>Eurotatoria</taxon>
        <taxon>Bdelloidea</taxon>
        <taxon>Adinetida</taxon>
        <taxon>Adinetidae</taxon>
        <taxon>Adineta</taxon>
    </lineage>
</organism>
<sequence>MKVAYTSTSEEIIRTVENVFNLTVDAGVKLVEEDTGQILCSASPVFVWDKSNGMPKYHIVIRGQTGQLKDGIPPQ</sequence>
<evidence type="ECO:0000313" key="1">
    <source>
        <dbReference type="EMBL" id="CAF3642234.1"/>
    </source>
</evidence>
<name>A0A818QLH4_9BILA</name>
<comment type="caution">
    <text evidence="1">The sequence shown here is derived from an EMBL/GenBank/DDBJ whole genome shotgun (WGS) entry which is preliminary data.</text>
</comment>